<evidence type="ECO:0000313" key="5">
    <source>
        <dbReference type="Proteomes" id="UP000692954"/>
    </source>
</evidence>
<dbReference type="PROSITE" id="PS51294">
    <property type="entry name" value="HTH_MYB"/>
    <property type="match status" value="1"/>
</dbReference>
<dbReference type="AlphaFoldDB" id="A0A8S1R7H8"/>
<comment type="caution">
    <text evidence="4">The sequence shown here is derived from an EMBL/GenBank/DDBJ whole genome shotgun (WGS) entry which is preliminary data.</text>
</comment>
<evidence type="ECO:0008006" key="6">
    <source>
        <dbReference type="Google" id="ProtNLM"/>
    </source>
</evidence>
<dbReference type="GO" id="GO:0000981">
    <property type="term" value="F:DNA-binding transcription factor activity, RNA polymerase II-specific"/>
    <property type="evidence" value="ECO:0007669"/>
    <property type="project" value="TreeGrafter"/>
</dbReference>
<dbReference type="GO" id="GO:0005634">
    <property type="term" value="C:nucleus"/>
    <property type="evidence" value="ECO:0007669"/>
    <property type="project" value="TreeGrafter"/>
</dbReference>
<protein>
    <recommendedName>
        <fullName evidence="6">Myb-like DNA-binding domain protein</fullName>
    </recommendedName>
</protein>
<feature type="region of interest" description="Disordered" evidence="1">
    <location>
        <begin position="308"/>
        <end position="327"/>
    </location>
</feature>
<dbReference type="Pfam" id="PF13921">
    <property type="entry name" value="Myb_DNA-bind_6"/>
    <property type="match status" value="1"/>
</dbReference>
<sequence>MSGSSRFQSKKRIPWTEQEDDLLQSFVNIYINQKQAWSKISEELLKKGYLRNPKDCRERFQNYLDSKFNKNKLTKHEVDKLFELISIYGNKWTCIAEKLNNRTDQDVKNQFYAFVKKVYRRLLKASLSNDQKNKSSQITASLRPILISNIFSKNNNNQKYPNISTEMKELFIKLITKNRSIEIGDQLEEDEKKQVIYLSDYLQKENLFYLQNQNQRRSFNQKISTKTKIKDQIQQQKIIKRIKKQKHIFLINNQNFLFKLKMNHQNEITAADDLQQFEPPQIISRPPFQYFNSSNKFNQLYSNVQDYPDTSQGEPFQDTNHHKPIWD</sequence>
<dbReference type="PANTHER" id="PTHR45614:SF276">
    <property type="entry name" value="CHROMOSOME UNDETERMINED SCAFFOLD_121, WHOLE GENOME SHOTGUN SEQUENCE"/>
    <property type="match status" value="1"/>
</dbReference>
<dbReference type="OrthoDB" id="2143914at2759"/>
<dbReference type="PANTHER" id="PTHR45614">
    <property type="entry name" value="MYB PROTEIN-RELATED"/>
    <property type="match status" value="1"/>
</dbReference>
<dbReference type="Proteomes" id="UP000692954">
    <property type="component" value="Unassembled WGS sequence"/>
</dbReference>
<evidence type="ECO:0000313" key="4">
    <source>
        <dbReference type="EMBL" id="CAD8122670.1"/>
    </source>
</evidence>
<dbReference type="CDD" id="cd00167">
    <property type="entry name" value="SANT"/>
    <property type="match status" value="2"/>
</dbReference>
<dbReference type="EMBL" id="CAJJDN010000140">
    <property type="protein sequence ID" value="CAD8122670.1"/>
    <property type="molecule type" value="Genomic_DNA"/>
</dbReference>
<accession>A0A8S1R7H8</accession>
<dbReference type="GO" id="GO:0000978">
    <property type="term" value="F:RNA polymerase II cis-regulatory region sequence-specific DNA binding"/>
    <property type="evidence" value="ECO:0007669"/>
    <property type="project" value="TreeGrafter"/>
</dbReference>
<reference evidence="4" key="1">
    <citation type="submission" date="2021-01" db="EMBL/GenBank/DDBJ databases">
        <authorList>
            <consortium name="Genoscope - CEA"/>
            <person name="William W."/>
        </authorList>
    </citation>
    <scope>NUCLEOTIDE SEQUENCE</scope>
</reference>
<feature type="compositionally biased region" description="Polar residues" evidence="1">
    <location>
        <begin position="308"/>
        <end position="318"/>
    </location>
</feature>
<name>A0A8S1R7H8_9CILI</name>
<dbReference type="PROSITE" id="PS50090">
    <property type="entry name" value="MYB_LIKE"/>
    <property type="match status" value="2"/>
</dbReference>
<dbReference type="SMART" id="SM00717">
    <property type="entry name" value="SANT"/>
    <property type="match status" value="2"/>
</dbReference>
<dbReference type="InterPro" id="IPR050560">
    <property type="entry name" value="MYB_TF"/>
</dbReference>
<proteinExistence type="predicted"/>
<organism evidence="4 5">
    <name type="scientific">Paramecium sonneborni</name>
    <dbReference type="NCBI Taxonomy" id="65129"/>
    <lineage>
        <taxon>Eukaryota</taxon>
        <taxon>Sar</taxon>
        <taxon>Alveolata</taxon>
        <taxon>Ciliophora</taxon>
        <taxon>Intramacronucleata</taxon>
        <taxon>Oligohymenophorea</taxon>
        <taxon>Peniculida</taxon>
        <taxon>Parameciidae</taxon>
        <taxon>Paramecium</taxon>
    </lineage>
</organism>
<keyword evidence="5" id="KW-1185">Reference proteome</keyword>
<feature type="domain" description="HTH myb-type" evidence="3">
    <location>
        <begin position="65"/>
        <end position="119"/>
    </location>
</feature>
<evidence type="ECO:0000256" key="1">
    <source>
        <dbReference type="SAM" id="MobiDB-lite"/>
    </source>
</evidence>
<dbReference type="InterPro" id="IPR001005">
    <property type="entry name" value="SANT/Myb"/>
</dbReference>
<evidence type="ECO:0000259" key="2">
    <source>
        <dbReference type="PROSITE" id="PS50090"/>
    </source>
</evidence>
<feature type="domain" description="Myb-like" evidence="2">
    <location>
        <begin position="65"/>
        <end position="115"/>
    </location>
</feature>
<gene>
    <name evidence="4" type="ORF">PSON_ATCC_30995.1.T1400008</name>
</gene>
<evidence type="ECO:0000259" key="3">
    <source>
        <dbReference type="PROSITE" id="PS51294"/>
    </source>
</evidence>
<feature type="domain" description="Myb-like" evidence="2">
    <location>
        <begin position="7"/>
        <end position="64"/>
    </location>
</feature>
<dbReference type="InterPro" id="IPR017930">
    <property type="entry name" value="Myb_dom"/>
</dbReference>